<dbReference type="PATRIC" id="fig|54915.3.peg.6599"/>
<comment type="caution">
    <text evidence="2">The sequence shown here is derived from an EMBL/GenBank/DDBJ whole genome shotgun (WGS) entry which is preliminary data.</text>
</comment>
<dbReference type="EMBL" id="LGIQ01000005">
    <property type="protein sequence ID" value="KNB73481.1"/>
    <property type="molecule type" value="Genomic_DNA"/>
</dbReference>
<dbReference type="PANTHER" id="PTHR40070">
    <property type="entry name" value="UPF0478 PROTEIN YTXG"/>
    <property type="match status" value="1"/>
</dbReference>
<dbReference type="Pfam" id="PF06103">
    <property type="entry name" value="DUF948"/>
    <property type="match status" value="1"/>
</dbReference>
<dbReference type="AlphaFoldDB" id="A0A0K9YXU5"/>
<dbReference type="PANTHER" id="PTHR40070:SF1">
    <property type="entry name" value="UPF0478 PROTEIN YTXG"/>
    <property type="match status" value="1"/>
</dbReference>
<organism evidence="2 3">
    <name type="scientific">Brevibacillus reuszeri</name>
    <dbReference type="NCBI Taxonomy" id="54915"/>
    <lineage>
        <taxon>Bacteria</taxon>
        <taxon>Bacillati</taxon>
        <taxon>Bacillota</taxon>
        <taxon>Bacilli</taxon>
        <taxon>Bacillales</taxon>
        <taxon>Paenibacillaceae</taxon>
        <taxon>Brevibacillus</taxon>
    </lineage>
</organism>
<proteinExistence type="predicted"/>
<gene>
    <name evidence="2" type="ORF">ADS79_05905</name>
    <name evidence="1" type="ORF">BRE01_34110</name>
</gene>
<name>A0A0K9YXU5_9BACL</name>
<dbReference type="EMBL" id="BJON01000013">
    <property type="protein sequence ID" value="GED69709.1"/>
    <property type="molecule type" value="Genomic_DNA"/>
</dbReference>
<keyword evidence="4" id="KW-1185">Reference proteome</keyword>
<evidence type="ECO:0000313" key="1">
    <source>
        <dbReference type="EMBL" id="GED69709.1"/>
    </source>
</evidence>
<protein>
    <recommendedName>
        <fullName evidence="5">General stress protein</fullName>
    </recommendedName>
</protein>
<dbReference type="RefSeq" id="WP_049737483.1">
    <property type="nucleotide sequence ID" value="NZ_BJON01000013.1"/>
</dbReference>
<sequence length="153" mass="16839">MLLEMSAVLVAIAFVILTFFLIQTLQSVKSSLDEVTQTLGQMKIEAREIGDEVKAVVGNANEMAVDLRIKLTKLDHLFSSVHDVGQVVHELTTTMKESASGFMSSMKQQRNKQAGTQRAEKWQAVLEGVLVATDVWLSMRSVRAKPSSKTSAD</sequence>
<accession>A0A0K9YXU5</accession>
<dbReference type="STRING" id="54915.ADS79_05905"/>
<evidence type="ECO:0008006" key="5">
    <source>
        <dbReference type="Google" id="ProtNLM"/>
    </source>
</evidence>
<dbReference type="OrthoDB" id="2606669at2"/>
<reference evidence="2" key="2">
    <citation type="submission" date="2015-07" db="EMBL/GenBank/DDBJ databases">
        <title>MeaNS - Measles Nucleotide Surveillance Program.</title>
        <authorList>
            <person name="Tran T."/>
            <person name="Druce J."/>
        </authorList>
    </citation>
    <scope>NUCLEOTIDE SEQUENCE</scope>
    <source>
        <strain evidence="2">DSM 9887</strain>
    </source>
</reference>
<reference evidence="3" key="1">
    <citation type="submission" date="2015-07" db="EMBL/GenBank/DDBJ databases">
        <title>Genome sequencing project for genomic taxonomy and phylogenomics of Bacillus-like bacteria.</title>
        <authorList>
            <person name="Liu B."/>
            <person name="Wang J."/>
            <person name="Zhu Y."/>
            <person name="Liu G."/>
            <person name="Chen Q."/>
            <person name="Chen Z."/>
            <person name="Lan J."/>
            <person name="Che J."/>
            <person name="Ge C."/>
            <person name="Shi H."/>
            <person name="Pan Z."/>
            <person name="Liu X."/>
        </authorList>
    </citation>
    <scope>NUCLEOTIDE SEQUENCE [LARGE SCALE GENOMIC DNA]</scope>
    <source>
        <strain evidence="3">DSM 9887</strain>
    </source>
</reference>
<evidence type="ECO:0000313" key="4">
    <source>
        <dbReference type="Proteomes" id="UP000319578"/>
    </source>
</evidence>
<evidence type="ECO:0000313" key="2">
    <source>
        <dbReference type="EMBL" id="KNB73481.1"/>
    </source>
</evidence>
<dbReference type="Proteomes" id="UP000319578">
    <property type="component" value="Unassembled WGS sequence"/>
</dbReference>
<reference evidence="1 4" key="3">
    <citation type="submission" date="2019-06" db="EMBL/GenBank/DDBJ databases">
        <title>Whole genome shotgun sequence of Brevibacillus reuszeri NBRC 15719.</title>
        <authorList>
            <person name="Hosoyama A."/>
            <person name="Uohara A."/>
            <person name="Ohji S."/>
            <person name="Ichikawa N."/>
        </authorList>
    </citation>
    <scope>NUCLEOTIDE SEQUENCE [LARGE SCALE GENOMIC DNA]</scope>
    <source>
        <strain evidence="1 4">NBRC 15719</strain>
    </source>
</reference>
<evidence type="ECO:0000313" key="3">
    <source>
        <dbReference type="Proteomes" id="UP000036834"/>
    </source>
</evidence>
<dbReference type="Proteomes" id="UP000036834">
    <property type="component" value="Unassembled WGS sequence"/>
</dbReference>
<dbReference type="InterPro" id="IPR009293">
    <property type="entry name" value="UPF0478"/>
</dbReference>